<evidence type="ECO:0000313" key="7">
    <source>
        <dbReference type="Proteomes" id="UP000319663"/>
    </source>
</evidence>
<gene>
    <name evidence="6" type="ORF">MPDQ_005474</name>
</gene>
<dbReference type="EMBL" id="VIFY01000039">
    <property type="protein sequence ID" value="TQB73827.1"/>
    <property type="molecule type" value="Genomic_DNA"/>
</dbReference>
<organism evidence="6 7">
    <name type="scientific">Monascus purpureus</name>
    <name type="common">Red mold</name>
    <name type="synonym">Monascus anka</name>
    <dbReference type="NCBI Taxonomy" id="5098"/>
    <lineage>
        <taxon>Eukaryota</taxon>
        <taxon>Fungi</taxon>
        <taxon>Dikarya</taxon>
        <taxon>Ascomycota</taxon>
        <taxon>Pezizomycotina</taxon>
        <taxon>Eurotiomycetes</taxon>
        <taxon>Eurotiomycetidae</taxon>
        <taxon>Eurotiales</taxon>
        <taxon>Aspergillaceae</taxon>
        <taxon>Monascus</taxon>
    </lineage>
</organism>
<feature type="transmembrane region" description="Helical" evidence="5">
    <location>
        <begin position="51"/>
        <end position="72"/>
    </location>
</feature>
<evidence type="ECO:0000256" key="4">
    <source>
        <dbReference type="ARBA" id="ARBA00023136"/>
    </source>
</evidence>
<evidence type="ECO:0000313" key="6">
    <source>
        <dbReference type="EMBL" id="TQB73827.1"/>
    </source>
</evidence>
<keyword evidence="2 5" id="KW-0812">Transmembrane</keyword>
<dbReference type="GO" id="GO:0000324">
    <property type="term" value="C:fungal-type vacuole"/>
    <property type="evidence" value="ECO:0007669"/>
    <property type="project" value="TreeGrafter"/>
</dbReference>
<evidence type="ECO:0000256" key="3">
    <source>
        <dbReference type="ARBA" id="ARBA00022989"/>
    </source>
</evidence>
<protein>
    <submittedName>
        <fullName evidence="6">Uncharacterized protein</fullName>
    </submittedName>
</protein>
<keyword evidence="7" id="KW-1185">Reference proteome</keyword>
<keyword evidence="4 5" id="KW-0472">Membrane</keyword>
<accession>A0A507QZW5</accession>
<dbReference type="PANTHER" id="PTHR31465:SF9">
    <property type="entry name" value="SPHINGOID LONG-CHAIN BASE TRANSPORTER RSB1"/>
    <property type="match status" value="1"/>
</dbReference>
<evidence type="ECO:0000256" key="2">
    <source>
        <dbReference type="ARBA" id="ARBA00022692"/>
    </source>
</evidence>
<evidence type="ECO:0000256" key="1">
    <source>
        <dbReference type="ARBA" id="ARBA00004141"/>
    </source>
</evidence>
<name>A0A507QZW5_MONPU</name>
<dbReference type="Pfam" id="PF04479">
    <property type="entry name" value="RTA1"/>
    <property type="match status" value="1"/>
</dbReference>
<keyword evidence="3 5" id="KW-1133">Transmembrane helix</keyword>
<comment type="caution">
    <text evidence="6">The sequence shown here is derived from an EMBL/GenBank/DDBJ whole genome shotgun (WGS) entry which is preliminary data.</text>
</comment>
<reference evidence="6 7" key="1">
    <citation type="submission" date="2019-06" db="EMBL/GenBank/DDBJ databases">
        <title>Wine fermentation using esterase from Monascus purpureus.</title>
        <authorList>
            <person name="Geng C."/>
            <person name="Zhang Y."/>
        </authorList>
    </citation>
    <scope>NUCLEOTIDE SEQUENCE [LARGE SCALE GENOMIC DNA]</scope>
    <source>
        <strain evidence="6">HQ1</strain>
    </source>
</reference>
<feature type="transmembrane region" description="Helical" evidence="5">
    <location>
        <begin position="92"/>
        <end position="116"/>
    </location>
</feature>
<comment type="subcellular location">
    <subcellularLocation>
        <location evidence="1">Membrane</location>
        <topology evidence="1">Multi-pass membrane protein</topology>
    </subcellularLocation>
</comment>
<feature type="non-terminal residue" evidence="6">
    <location>
        <position position="1"/>
    </location>
</feature>
<feature type="transmembrane region" description="Helical" evidence="5">
    <location>
        <begin position="179"/>
        <end position="197"/>
    </location>
</feature>
<dbReference type="STRING" id="5098.A0A507QZW5"/>
<proteinExistence type="predicted"/>
<dbReference type="GO" id="GO:0005886">
    <property type="term" value="C:plasma membrane"/>
    <property type="evidence" value="ECO:0007669"/>
    <property type="project" value="TreeGrafter"/>
</dbReference>
<dbReference type="AlphaFoldDB" id="A0A507QZW5"/>
<dbReference type="Proteomes" id="UP000319663">
    <property type="component" value="Unassembled WGS sequence"/>
</dbReference>
<feature type="transmembrane region" description="Helical" evidence="5">
    <location>
        <begin position="13"/>
        <end position="39"/>
    </location>
</feature>
<sequence length="231" mass="25500">AYLSKRRLTKKSYLIPLTIGPAFFSAAIYICFGRIVLIYDARLSRLKPRAYTGIFVACDVVCLILQAAGGAITSVADDDQRSLRDTGVNIMIAGLAVQVASLAAFMVLCADYMWRLRRASRGGDRMTLGRDRVRDTLTWKCFLWGLAIATIGIFIRSIFRVAELQGGFDSKLANAEIPFMILEGAVMTVSCGCLTVFHPRFCFRQWKKGDEDGKSVDSRMGIGMLSVTGNK</sequence>
<dbReference type="PANTHER" id="PTHR31465">
    <property type="entry name" value="PROTEIN RTA1-RELATED"/>
    <property type="match status" value="1"/>
</dbReference>
<feature type="transmembrane region" description="Helical" evidence="5">
    <location>
        <begin position="137"/>
        <end position="159"/>
    </location>
</feature>
<evidence type="ECO:0000256" key="5">
    <source>
        <dbReference type="SAM" id="Phobius"/>
    </source>
</evidence>
<dbReference type="InterPro" id="IPR007568">
    <property type="entry name" value="RTA1"/>
</dbReference>